<gene>
    <name evidence="2" type="ORF">HMPREF9451_00632</name>
</gene>
<dbReference type="AlphaFoldDB" id="K0YL22"/>
<dbReference type="EMBL" id="ADMD01000002">
    <property type="protein sequence ID" value="EJZ84322.1"/>
    <property type="molecule type" value="Genomic_DNA"/>
</dbReference>
<feature type="domain" description="CobQ/CobB/MinD/ParA nucleotide binding" evidence="1">
    <location>
        <begin position="10"/>
        <end position="166"/>
    </location>
</feature>
<dbReference type="InParanoid" id="K0YL22"/>
<proteinExistence type="predicted"/>
<dbReference type="eggNOG" id="COG0489">
    <property type="taxonomic scope" value="Bacteria"/>
</dbReference>
<evidence type="ECO:0000259" key="1">
    <source>
        <dbReference type="Pfam" id="PF01656"/>
    </source>
</evidence>
<organism evidence="2 3">
    <name type="scientific">Slackia piriformis YIT 12062</name>
    <dbReference type="NCBI Taxonomy" id="742818"/>
    <lineage>
        <taxon>Bacteria</taxon>
        <taxon>Bacillati</taxon>
        <taxon>Actinomycetota</taxon>
        <taxon>Coriobacteriia</taxon>
        <taxon>Eggerthellales</taxon>
        <taxon>Eggerthellaceae</taxon>
        <taxon>Slackia</taxon>
    </lineage>
</organism>
<dbReference type="Pfam" id="PF01656">
    <property type="entry name" value="CbiA"/>
    <property type="match status" value="1"/>
</dbReference>
<reference evidence="2 3" key="1">
    <citation type="submission" date="2012-08" db="EMBL/GenBank/DDBJ databases">
        <title>The Genome Sequence of Slackia piriformis YIT 12062.</title>
        <authorList>
            <consortium name="The Broad Institute Genome Sequencing Platform"/>
            <person name="Earl A."/>
            <person name="Ward D."/>
            <person name="Feldgarden M."/>
            <person name="Gevers D."/>
            <person name="Morotomi M."/>
            <person name="Walker B."/>
            <person name="Young S.K."/>
            <person name="Zeng Q."/>
            <person name="Gargeya S."/>
            <person name="Fitzgerald M."/>
            <person name="Haas B."/>
            <person name="Abouelleil A."/>
            <person name="Alvarado L."/>
            <person name="Arachchi H.M."/>
            <person name="Berlin A.M."/>
            <person name="Chapman S.B."/>
            <person name="Goldberg J."/>
            <person name="Griggs A."/>
            <person name="Gujja S."/>
            <person name="Hansen M."/>
            <person name="Howarth C."/>
            <person name="Imamovic A."/>
            <person name="Larimer J."/>
            <person name="McCowen C."/>
            <person name="Montmayeur A."/>
            <person name="Murphy C."/>
            <person name="Neiman D."/>
            <person name="Pearson M."/>
            <person name="Priest M."/>
            <person name="Roberts A."/>
            <person name="Saif S."/>
            <person name="Shea T."/>
            <person name="Sisk P."/>
            <person name="Sykes S."/>
            <person name="Wortman J."/>
            <person name="Nusbaum C."/>
            <person name="Birren B."/>
        </authorList>
    </citation>
    <scope>NUCLEOTIDE SEQUENCE [LARGE SCALE GENOMIC DNA]</scope>
    <source>
        <strain evidence="2 3">YIT 12062</strain>
    </source>
</reference>
<dbReference type="OrthoDB" id="9779501at2"/>
<dbReference type="HOGENOM" id="CLU_084710_0_0_11"/>
<name>K0YL22_9ACTN</name>
<keyword evidence="3" id="KW-1185">Reference proteome</keyword>
<dbReference type="Gene3D" id="3.40.50.300">
    <property type="entry name" value="P-loop containing nucleotide triphosphate hydrolases"/>
    <property type="match status" value="1"/>
</dbReference>
<dbReference type="SUPFAM" id="SSF52540">
    <property type="entry name" value="P-loop containing nucleoside triphosphate hydrolases"/>
    <property type="match status" value="1"/>
</dbReference>
<protein>
    <recommendedName>
        <fullName evidence="1">CobQ/CobB/MinD/ParA nucleotide binding domain-containing protein</fullName>
    </recommendedName>
</protein>
<comment type="caution">
    <text evidence="2">The sequence shown here is derived from an EMBL/GenBank/DDBJ whole genome shotgun (WGS) entry which is preliminary data.</text>
</comment>
<evidence type="ECO:0000313" key="3">
    <source>
        <dbReference type="Proteomes" id="UP000006069"/>
    </source>
</evidence>
<evidence type="ECO:0000313" key="2">
    <source>
        <dbReference type="EMBL" id="EJZ84322.1"/>
    </source>
</evidence>
<dbReference type="PATRIC" id="fig|742818.3.peg.686"/>
<dbReference type="RefSeq" id="WP_009138860.1">
    <property type="nucleotide sequence ID" value="NZ_JH815198.1"/>
</dbReference>
<dbReference type="Proteomes" id="UP000006069">
    <property type="component" value="Unassembled WGS sequence"/>
</dbReference>
<sequence length="226" mass="24822">MNELLPLSPITVIAGRYGVGKTNFSLNLALAAQERGQEVTLMDVDIVNPYFRSSDYTDFLESRGIRIVAPVFAQSMLDTPSLPGSMQAAIEHASDTHPLIIDMGGDDEGAKAMGRFSSAIKSGNSPYTMLYVINERREIESPEETAQMLKDIERRCKLEATGVVNNTHLSEETTLSVVEASAPFAEKTASLLGLPIVCTTVPARYAQQAHVVRPFPVDRHVRMPWE</sequence>
<dbReference type="InterPro" id="IPR027417">
    <property type="entry name" value="P-loop_NTPase"/>
</dbReference>
<accession>K0YL22</accession>
<dbReference type="InterPro" id="IPR002586">
    <property type="entry name" value="CobQ/CobB/MinD/ParA_Nub-bd_dom"/>
</dbReference>